<feature type="compositionally biased region" description="Polar residues" evidence="1">
    <location>
        <begin position="132"/>
        <end position="143"/>
    </location>
</feature>
<dbReference type="Proteomes" id="UP000663882">
    <property type="component" value="Unassembled WGS sequence"/>
</dbReference>
<keyword evidence="2" id="KW-1133">Transmembrane helix</keyword>
<proteinExistence type="predicted"/>
<organism evidence="3 4">
    <name type="scientific">Rotaria sordida</name>
    <dbReference type="NCBI Taxonomy" id="392033"/>
    <lineage>
        <taxon>Eukaryota</taxon>
        <taxon>Metazoa</taxon>
        <taxon>Spiralia</taxon>
        <taxon>Gnathifera</taxon>
        <taxon>Rotifera</taxon>
        <taxon>Eurotatoria</taxon>
        <taxon>Bdelloidea</taxon>
        <taxon>Philodinida</taxon>
        <taxon>Philodinidae</taxon>
        <taxon>Rotaria</taxon>
    </lineage>
</organism>
<evidence type="ECO:0000313" key="3">
    <source>
        <dbReference type="EMBL" id="CAF1249801.1"/>
    </source>
</evidence>
<name>A0A814ZYA8_9BILA</name>
<evidence type="ECO:0000256" key="1">
    <source>
        <dbReference type="SAM" id="MobiDB-lite"/>
    </source>
</evidence>
<dbReference type="OrthoDB" id="10053926at2759"/>
<evidence type="ECO:0000313" key="4">
    <source>
        <dbReference type="Proteomes" id="UP000663882"/>
    </source>
</evidence>
<sequence>MADIQHQHHCSSDAIAYNATMFYKPRKTYLIIDIEPTVDDRQRTNDESHFSIFKDYMSNRPRDDTSINNIIFGIGLVVVILLLLLIIIKLIYKCYKMYQDDSDDEKEKAKRSPLLPSSSSQVVRRNSSIRNPTPSIRRSSLNIETQMDIQRARLSQTYSDTPPVIKKS</sequence>
<dbReference type="AlphaFoldDB" id="A0A814ZYA8"/>
<reference evidence="3" key="1">
    <citation type="submission" date="2021-02" db="EMBL/GenBank/DDBJ databases">
        <authorList>
            <person name="Nowell W R."/>
        </authorList>
    </citation>
    <scope>NUCLEOTIDE SEQUENCE</scope>
</reference>
<keyword evidence="2" id="KW-0472">Membrane</keyword>
<comment type="caution">
    <text evidence="3">The sequence shown here is derived from an EMBL/GenBank/DDBJ whole genome shotgun (WGS) entry which is preliminary data.</text>
</comment>
<gene>
    <name evidence="3" type="ORF">RFH988_LOCUS27109</name>
</gene>
<feature type="transmembrane region" description="Helical" evidence="2">
    <location>
        <begin position="70"/>
        <end position="92"/>
    </location>
</feature>
<keyword evidence="2" id="KW-0812">Transmembrane</keyword>
<feature type="compositionally biased region" description="Low complexity" evidence="1">
    <location>
        <begin position="112"/>
        <end position="131"/>
    </location>
</feature>
<accession>A0A814ZYA8</accession>
<protein>
    <submittedName>
        <fullName evidence="3">Uncharacterized protein</fullName>
    </submittedName>
</protein>
<dbReference type="EMBL" id="CAJNOO010002249">
    <property type="protein sequence ID" value="CAF1249801.1"/>
    <property type="molecule type" value="Genomic_DNA"/>
</dbReference>
<evidence type="ECO:0000256" key="2">
    <source>
        <dbReference type="SAM" id="Phobius"/>
    </source>
</evidence>
<feature type="region of interest" description="Disordered" evidence="1">
    <location>
        <begin position="105"/>
        <end position="143"/>
    </location>
</feature>